<evidence type="ECO:0000313" key="3">
    <source>
        <dbReference type="Proteomes" id="UP001499989"/>
    </source>
</evidence>
<dbReference type="EMBL" id="BAAASK010000046">
    <property type="protein sequence ID" value="GAA2703990.1"/>
    <property type="molecule type" value="Genomic_DNA"/>
</dbReference>
<accession>A0ABN3TIA1</accession>
<feature type="region of interest" description="Disordered" evidence="1">
    <location>
        <begin position="25"/>
        <end position="60"/>
    </location>
</feature>
<evidence type="ECO:0000313" key="2">
    <source>
        <dbReference type="EMBL" id="GAA2703990.1"/>
    </source>
</evidence>
<protein>
    <submittedName>
        <fullName evidence="2">Uncharacterized protein</fullName>
    </submittedName>
</protein>
<name>A0ABN3TIA1_9ACTN</name>
<proteinExistence type="predicted"/>
<comment type="caution">
    <text evidence="2">The sequence shown here is derived from an EMBL/GenBank/DDBJ whole genome shotgun (WGS) entry which is preliminary data.</text>
</comment>
<reference evidence="2 3" key="1">
    <citation type="journal article" date="2019" name="Int. J. Syst. Evol. Microbiol.">
        <title>The Global Catalogue of Microorganisms (GCM) 10K type strain sequencing project: providing services to taxonomists for standard genome sequencing and annotation.</title>
        <authorList>
            <consortium name="The Broad Institute Genomics Platform"/>
            <consortium name="The Broad Institute Genome Sequencing Center for Infectious Disease"/>
            <person name="Wu L."/>
            <person name="Ma J."/>
        </authorList>
    </citation>
    <scope>NUCLEOTIDE SEQUENCE [LARGE SCALE GENOMIC DNA]</scope>
    <source>
        <strain evidence="2 3">JCM 4531</strain>
    </source>
</reference>
<keyword evidence="3" id="KW-1185">Reference proteome</keyword>
<gene>
    <name evidence="2" type="ORF">GCM10010310_77210</name>
</gene>
<sequence>MLSAMTVRPFPSAARARSQVMRHYGNQIPAHLLPTRRDPQGQPGVYVLSTRRPGTVSGPS</sequence>
<dbReference type="Proteomes" id="UP001499989">
    <property type="component" value="Unassembled WGS sequence"/>
</dbReference>
<evidence type="ECO:0000256" key="1">
    <source>
        <dbReference type="SAM" id="MobiDB-lite"/>
    </source>
</evidence>
<organism evidence="2 3">
    <name type="scientific">Streptomyces violaceolatus</name>
    <dbReference type="NCBI Taxonomy" id="67378"/>
    <lineage>
        <taxon>Bacteria</taxon>
        <taxon>Bacillati</taxon>
        <taxon>Actinomycetota</taxon>
        <taxon>Actinomycetes</taxon>
        <taxon>Kitasatosporales</taxon>
        <taxon>Streptomycetaceae</taxon>
        <taxon>Streptomyces</taxon>
        <taxon>Streptomyces violaceoruber group</taxon>
    </lineage>
</organism>